<evidence type="ECO:0000313" key="2">
    <source>
        <dbReference type="EMBL" id="MCY6957676.1"/>
    </source>
</evidence>
<feature type="transmembrane region" description="Helical" evidence="1">
    <location>
        <begin position="37"/>
        <end position="54"/>
    </location>
</feature>
<keyword evidence="1" id="KW-0812">Transmembrane</keyword>
<accession>A0ABT4D900</accession>
<proteinExistence type="predicted"/>
<feature type="transmembrane region" description="Helical" evidence="1">
    <location>
        <begin position="9"/>
        <end position="31"/>
    </location>
</feature>
<name>A0ABT4D900_9CLOT</name>
<keyword evidence="1" id="KW-1133">Transmembrane helix</keyword>
<dbReference type="Proteomes" id="UP001144612">
    <property type="component" value="Unassembled WGS sequence"/>
</dbReference>
<evidence type="ECO:0000256" key="1">
    <source>
        <dbReference type="SAM" id="Phobius"/>
    </source>
</evidence>
<keyword evidence="1" id="KW-0472">Membrane</keyword>
<organism evidence="2 3">
    <name type="scientific">Clostridium brassicae</name>
    <dbReference type="NCBI Taxonomy" id="2999072"/>
    <lineage>
        <taxon>Bacteria</taxon>
        <taxon>Bacillati</taxon>
        <taxon>Bacillota</taxon>
        <taxon>Clostridia</taxon>
        <taxon>Eubacteriales</taxon>
        <taxon>Clostridiaceae</taxon>
        <taxon>Clostridium</taxon>
    </lineage>
</organism>
<comment type="caution">
    <text evidence="2">The sequence shown here is derived from an EMBL/GenBank/DDBJ whole genome shotgun (WGS) entry which is preliminary data.</text>
</comment>
<dbReference type="EMBL" id="JAPQFJ010000003">
    <property type="protein sequence ID" value="MCY6957676.1"/>
    <property type="molecule type" value="Genomic_DNA"/>
</dbReference>
<gene>
    <name evidence="2" type="ORF">OW729_03535</name>
</gene>
<sequence>MVKKDDSTIVYFSGFLVTVLGFQIGIAIPILSRLQTLILMIIGCGIMTIGIIMPDEE</sequence>
<evidence type="ECO:0000313" key="3">
    <source>
        <dbReference type="Proteomes" id="UP001144612"/>
    </source>
</evidence>
<dbReference type="RefSeq" id="WP_268060062.1">
    <property type="nucleotide sequence ID" value="NZ_JAPQFJ010000003.1"/>
</dbReference>
<reference evidence="2" key="1">
    <citation type="submission" date="2022-12" db="EMBL/GenBank/DDBJ databases">
        <title>Clostridium sp. nov., isolated from industrial wastewater.</title>
        <authorList>
            <person name="Jiayan W."/>
        </authorList>
    </citation>
    <scope>NUCLEOTIDE SEQUENCE</scope>
    <source>
        <strain evidence="2">ZC22-4</strain>
    </source>
</reference>
<protein>
    <submittedName>
        <fullName evidence="2">Uncharacterized protein</fullName>
    </submittedName>
</protein>
<keyword evidence="3" id="KW-1185">Reference proteome</keyword>